<feature type="non-terminal residue" evidence="3">
    <location>
        <position position="1"/>
    </location>
</feature>
<comment type="caution">
    <text evidence="3">The sequence shown here is derived from an EMBL/GenBank/DDBJ whole genome shotgun (WGS) entry which is preliminary data.</text>
</comment>
<dbReference type="PANTHER" id="PTHR31642">
    <property type="entry name" value="TRICHOTHECENE 3-O-ACETYLTRANSFERASE"/>
    <property type="match status" value="1"/>
</dbReference>
<reference evidence="3 4" key="1">
    <citation type="submission" date="2021-05" db="EMBL/GenBank/DDBJ databases">
        <title>Genome Assembly of Synthetic Allotetraploid Brassica napus Reveals Homoeologous Exchanges between Subgenomes.</title>
        <authorList>
            <person name="Davis J.T."/>
        </authorList>
    </citation>
    <scope>NUCLEOTIDE SEQUENCE [LARGE SCALE GENOMIC DNA]</scope>
    <source>
        <strain evidence="4">cv. Da-Ae</strain>
        <tissue evidence="3">Seedling</tissue>
    </source>
</reference>
<dbReference type="InterPro" id="IPR001544">
    <property type="entry name" value="Aminotrans_IV"/>
</dbReference>
<feature type="chain" id="PRO_5047402067" evidence="2">
    <location>
        <begin position="36"/>
        <end position="1404"/>
    </location>
</feature>
<keyword evidence="2" id="KW-0732">Signal</keyword>
<dbReference type="InterPro" id="IPR036038">
    <property type="entry name" value="Aminotransferase-like"/>
</dbReference>
<accession>A0ABQ8DRY9</accession>
<evidence type="ECO:0000313" key="4">
    <source>
        <dbReference type="Proteomes" id="UP000824890"/>
    </source>
</evidence>
<gene>
    <name evidence="3" type="ORF">HID58_009145</name>
</gene>
<evidence type="ECO:0000256" key="2">
    <source>
        <dbReference type="SAM" id="SignalP"/>
    </source>
</evidence>
<dbReference type="InterPro" id="IPR023213">
    <property type="entry name" value="CAT-like_dom_sf"/>
</dbReference>
<name>A0ABQ8DRY9_BRANA</name>
<dbReference type="InterPro" id="IPR043131">
    <property type="entry name" value="BCAT-like_N"/>
</dbReference>
<protein>
    <submittedName>
        <fullName evidence="3">Uncharacterized protein</fullName>
    </submittedName>
</protein>
<sequence>SIKDEETDHEDGRSEKVWLLLLLVLLGLQLNKARTKKTIVDSSSLFQMTSRFVSFPEPIVGFLPELSSFNTWNLHFVSRAPCSSGRHGFRLPRTRGRTLMCSGSSSHSWNVPVLSSNEVVERLKLVGEGKQFLAMYSSVVGGITTDPAAMVLPLDDHMVHRGHGVFDTAMIVNGHLYELDQHLDRIIRSASMAKIPLPFDRETIRRILIQTVSVSGCRYGSLRYWLSAGPGDFSLSPSQCPKPSLYAIVYQKDFTVDRRGVRVVTSSIPIKPPEFATVKSVNYLPNALSQMEAEAKGAYAGIWVDNDGFIAEGPNMNVAFVVNGGKELVMPRFDNVLSGCTAKRTITLAEQLVSKGMLKSVRVVDITVEDGKKSDEMMLLGSGVLVKPVIQWDDEVIADGREGPIAKALLDLLLDDMISGPPSVRVLIHFLVGPISDILLLCLPPQTSFLFVLLSFPKTELVTKVVKTFRPFFFSLLQILFLDQLRFMSHMKIRVKQASIVKPAEETPIHSLWLSNLDLIQVRFHMGILYFYNPCSSSSLPNTPSLIDSLRKVLVLFYPAAGRLQKDKNGRLEVLCNGEGVLLVEAETDSTIQDVGLLTQALDLSELVPTLAYSGDISSLPLLLFQVTYFKCGAICIGTLIHHTFGDAGSLTCFMEAWSRTARGLPVTPTPFFDRTILRARDPPSPVFPHTEYQPPPFYNPPVTSLAYKSNPDSDSGVVSLKLTRLQLRALRAKTEVANHKSISTYELLVAHIWRCACFANEGLREEHLTRLHIILDGREPFSTTVERVHGEIRKMDNEYLRSAIDCLERHPDLDQLVPGEGNPIFSCAANFCIVSLRKDTSAYELDFGWGKPFFKRTSHLNEGKGFVGMSLDEEGSFIVFMCLKKTQLMGVRTPRERLHSLNSFVSKGMLKSVRIMDMTVEDGKKAYEDGKKAYEMMLLGSGVLVKPVIQWDEERIVDQMKIHVKQATIVKPAEETPRHSLWLSNLDLIQVRFHMGILYFYNPSSSSSSLPNTQSLIDALRKVLVLFYPAAGRLQKNKNGRLEVLCNGEGVLLVEAETDSTLQDIGLFNQSLDLSQLMPTLDYSGDISSVPLILVQVTYFKCGAICIGNSIHHTFGDAGSLVCFMEAWSRTARGLPVKVSPFFDRTILRARDPPSPVFPHTEYKPPPFHNPPVESLAYRSNPDSDSGVVSLKLTRLHVKALRAKAEVADSMFSTYELLVAHIWRCACFANEDLGEEHLTRLHIIIDGRSRLQPKLPQGYIGNTLFHARPISLLGEFRREPFSTTVKRVHEEIKKMDNEYLRSAIDSLETHPDLDQLVPGEGNPIFSCAANFCIVGLPKQTVYELDFGWGRPFFKRTSHMNEGKGFVGMSLDEEGSFIVFMCLKKTQLGKFQKLFFEFLNVSAL</sequence>
<organism evidence="3 4">
    <name type="scientific">Brassica napus</name>
    <name type="common">Rape</name>
    <dbReference type="NCBI Taxonomy" id="3708"/>
    <lineage>
        <taxon>Eukaryota</taxon>
        <taxon>Viridiplantae</taxon>
        <taxon>Streptophyta</taxon>
        <taxon>Embryophyta</taxon>
        <taxon>Tracheophyta</taxon>
        <taxon>Spermatophyta</taxon>
        <taxon>Magnoliopsida</taxon>
        <taxon>eudicotyledons</taxon>
        <taxon>Gunneridae</taxon>
        <taxon>Pentapetalae</taxon>
        <taxon>rosids</taxon>
        <taxon>malvids</taxon>
        <taxon>Brassicales</taxon>
        <taxon>Brassicaceae</taxon>
        <taxon>Brassiceae</taxon>
        <taxon>Brassica</taxon>
    </lineage>
</organism>
<comment type="similarity">
    <text evidence="1">Belongs to the plant acyltransferase family.</text>
</comment>
<dbReference type="Gene3D" id="3.20.10.10">
    <property type="entry name" value="D-amino Acid Aminotransferase, subunit A, domain 2"/>
    <property type="match status" value="1"/>
</dbReference>
<dbReference type="PANTHER" id="PTHR31642:SF338">
    <property type="entry name" value="(RAPE) HYPOTHETICAL PROTEIN"/>
    <property type="match status" value="1"/>
</dbReference>
<evidence type="ECO:0000256" key="1">
    <source>
        <dbReference type="ARBA" id="ARBA00009861"/>
    </source>
</evidence>
<dbReference type="InterPro" id="IPR043132">
    <property type="entry name" value="BCAT-like_C"/>
</dbReference>
<feature type="signal peptide" evidence="2">
    <location>
        <begin position="1"/>
        <end position="35"/>
    </location>
</feature>
<dbReference type="InterPro" id="IPR050317">
    <property type="entry name" value="Plant_Fungal_Acyltransferase"/>
</dbReference>
<dbReference type="Gene3D" id="3.30.559.10">
    <property type="entry name" value="Chloramphenicol acetyltransferase-like domain"/>
    <property type="match status" value="5"/>
</dbReference>
<proteinExistence type="inferred from homology"/>
<evidence type="ECO:0000313" key="3">
    <source>
        <dbReference type="EMBL" id="KAH0932028.1"/>
    </source>
</evidence>
<dbReference type="Gene3D" id="3.30.470.10">
    <property type="match status" value="1"/>
</dbReference>
<dbReference type="Proteomes" id="UP000824890">
    <property type="component" value="Unassembled WGS sequence"/>
</dbReference>
<dbReference type="EMBL" id="JAGKQM010000003">
    <property type="protein sequence ID" value="KAH0932028.1"/>
    <property type="molecule type" value="Genomic_DNA"/>
</dbReference>
<dbReference type="Pfam" id="PF01063">
    <property type="entry name" value="Aminotran_4"/>
    <property type="match status" value="1"/>
</dbReference>
<keyword evidence="4" id="KW-1185">Reference proteome</keyword>
<dbReference type="Pfam" id="PF02458">
    <property type="entry name" value="Transferase"/>
    <property type="match status" value="2"/>
</dbReference>
<dbReference type="SUPFAM" id="SSF56752">
    <property type="entry name" value="D-aminoacid aminotransferase-like PLP-dependent enzymes"/>
    <property type="match status" value="1"/>
</dbReference>